<evidence type="ECO:0008006" key="4">
    <source>
        <dbReference type="Google" id="ProtNLM"/>
    </source>
</evidence>
<organism evidence="2 3">
    <name type="scientific">Madurella mycetomatis</name>
    <dbReference type="NCBI Taxonomy" id="100816"/>
    <lineage>
        <taxon>Eukaryota</taxon>
        <taxon>Fungi</taxon>
        <taxon>Dikarya</taxon>
        <taxon>Ascomycota</taxon>
        <taxon>Pezizomycotina</taxon>
        <taxon>Sordariomycetes</taxon>
        <taxon>Sordariomycetidae</taxon>
        <taxon>Sordariales</taxon>
        <taxon>Sordariales incertae sedis</taxon>
        <taxon>Madurella</taxon>
    </lineage>
</organism>
<dbReference type="OrthoDB" id="5340163at2759"/>
<dbReference type="AlphaFoldDB" id="A0A175VQL5"/>
<dbReference type="STRING" id="100816.A0A175VQL5"/>
<feature type="compositionally biased region" description="Basic residues" evidence="1">
    <location>
        <begin position="35"/>
        <end position="45"/>
    </location>
</feature>
<sequence>MAAPAQSNAQYQHFVPKFLLKNYSHPYKPDGDGPRKRKGGPKRKYEKGMFPGDPVVRNLDLLADPPAITEKPVTRILGQMNMYQDTSKPPELQQHIELLLSNLESQASAVFRKITKAFEEKESGLWITRDERDLVRKFLFLLKYRGNTFRRRFFHQKPEDYSANDRERVQEYMAKHGFKRPLDVWFHNIKTIIELKMDPERKWVKELRKRMYPDDAMWFWCHVEFYYMAICTPSNPDDEFILIDNSYNIFEGPNHFVQDIDTGVIGEACYTPLHEFAPLSPRLMIVCRSLVFPNALEDANEAVKQEREFHRFLAIDMVYDYKVKSMLADLPIDKARNNYSEVVDGHIRLLSGEDGRPRKDHKFCFSFFPISSAHVHTINAILLDNCVHCSSVVFESKESFARTLEWYLTAPCTVGKIITGPDADLREATLKKMERVSHSLGSKKKTEWVKQPTPLIHDYEAFRLSHGEKRKKMDRFLDGDRDAFFEEMKKESMPRPLIDPRLNRIYLRLGK</sequence>
<dbReference type="Proteomes" id="UP000078237">
    <property type="component" value="Unassembled WGS sequence"/>
</dbReference>
<name>A0A175VQL5_9PEZI</name>
<reference evidence="2 3" key="1">
    <citation type="journal article" date="2016" name="Genome Announc.">
        <title>Genome Sequence of Madurella mycetomatis mm55, Isolated from a Human Mycetoma Case in Sudan.</title>
        <authorList>
            <person name="Smit S."/>
            <person name="Derks M.F."/>
            <person name="Bervoets S."/>
            <person name="Fahal A."/>
            <person name="van Leeuwen W."/>
            <person name="van Belkum A."/>
            <person name="van de Sande W.W."/>
        </authorList>
    </citation>
    <scope>NUCLEOTIDE SEQUENCE [LARGE SCALE GENOMIC DNA]</scope>
    <source>
        <strain evidence="3">mm55</strain>
    </source>
</reference>
<dbReference type="InterPro" id="IPR025332">
    <property type="entry name" value="DUF4238"/>
</dbReference>
<dbReference type="Pfam" id="PF14022">
    <property type="entry name" value="DUF4238"/>
    <property type="match status" value="1"/>
</dbReference>
<feature type="region of interest" description="Disordered" evidence="1">
    <location>
        <begin position="25"/>
        <end position="49"/>
    </location>
</feature>
<evidence type="ECO:0000313" key="2">
    <source>
        <dbReference type="EMBL" id="KXX73350.1"/>
    </source>
</evidence>
<proteinExistence type="predicted"/>
<evidence type="ECO:0000256" key="1">
    <source>
        <dbReference type="SAM" id="MobiDB-lite"/>
    </source>
</evidence>
<gene>
    <name evidence="2" type="ORF">MMYC01_209588</name>
</gene>
<dbReference type="VEuPathDB" id="FungiDB:MMYC01_209588"/>
<dbReference type="EMBL" id="LCTW02000488">
    <property type="protein sequence ID" value="KXX73350.1"/>
    <property type="molecule type" value="Genomic_DNA"/>
</dbReference>
<protein>
    <recommendedName>
        <fullName evidence="4">DUF4238 domain-containing protein</fullName>
    </recommendedName>
</protein>
<comment type="caution">
    <text evidence="2">The sequence shown here is derived from an EMBL/GenBank/DDBJ whole genome shotgun (WGS) entry which is preliminary data.</text>
</comment>
<keyword evidence="3" id="KW-1185">Reference proteome</keyword>
<evidence type="ECO:0000313" key="3">
    <source>
        <dbReference type="Proteomes" id="UP000078237"/>
    </source>
</evidence>
<accession>A0A175VQL5</accession>